<name>A0A2N9IUN4_FAGSY</name>
<evidence type="ECO:0000313" key="3">
    <source>
        <dbReference type="EMBL" id="SPD28238.1"/>
    </source>
</evidence>
<dbReference type="Pfam" id="PF01764">
    <property type="entry name" value="Lipase_3"/>
    <property type="match status" value="1"/>
</dbReference>
<proteinExistence type="predicted"/>
<sequence length="225" mass="25632">MHHRRTVAAILVEVAYMLEHHRRKHGHGPPFLDLSWLENSYHFQLFHILKDADDTSAIFGAIFKYIYPYPAPNSPQYVIAFRGTILKSDTRSRDIKENVKCLLNKLHHSPRFQHALQCVHGTVNFDGAPTVWLAGHSIGSAIALLAGKKMVKMGYNLETYLFNPPFLSLPLEMIKSESVKLGIRMVNSVCKANLSNLGRQPHDDPFDMLSNWFLLELLITLCILK</sequence>
<evidence type="ECO:0000256" key="1">
    <source>
        <dbReference type="ARBA" id="ARBA00022801"/>
    </source>
</evidence>
<evidence type="ECO:0000259" key="2">
    <source>
        <dbReference type="Pfam" id="PF01764"/>
    </source>
</evidence>
<dbReference type="GO" id="GO:0006629">
    <property type="term" value="P:lipid metabolic process"/>
    <property type="evidence" value="ECO:0007669"/>
    <property type="project" value="InterPro"/>
</dbReference>
<reference evidence="3" key="1">
    <citation type="submission" date="2018-02" db="EMBL/GenBank/DDBJ databases">
        <authorList>
            <person name="Cohen D.B."/>
            <person name="Kent A.D."/>
        </authorList>
    </citation>
    <scope>NUCLEOTIDE SEQUENCE</scope>
</reference>
<dbReference type="Gene3D" id="3.40.50.1820">
    <property type="entry name" value="alpha/beta hydrolase"/>
    <property type="match status" value="1"/>
</dbReference>
<accession>A0A2N9IUN4</accession>
<gene>
    <name evidence="3" type="ORF">FSB_LOCUS56120</name>
</gene>
<organism evidence="3">
    <name type="scientific">Fagus sylvatica</name>
    <name type="common">Beechnut</name>
    <dbReference type="NCBI Taxonomy" id="28930"/>
    <lineage>
        <taxon>Eukaryota</taxon>
        <taxon>Viridiplantae</taxon>
        <taxon>Streptophyta</taxon>
        <taxon>Embryophyta</taxon>
        <taxon>Tracheophyta</taxon>
        <taxon>Spermatophyta</taxon>
        <taxon>Magnoliopsida</taxon>
        <taxon>eudicotyledons</taxon>
        <taxon>Gunneridae</taxon>
        <taxon>Pentapetalae</taxon>
        <taxon>rosids</taxon>
        <taxon>fabids</taxon>
        <taxon>Fagales</taxon>
        <taxon>Fagaceae</taxon>
        <taxon>Fagus</taxon>
    </lineage>
</organism>
<dbReference type="GO" id="GO:0016787">
    <property type="term" value="F:hydrolase activity"/>
    <property type="evidence" value="ECO:0007669"/>
    <property type="project" value="UniProtKB-KW"/>
</dbReference>
<dbReference type="PANTHER" id="PTHR31479:SF4">
    <property type="entry name" value="FUNGAL LIPASE-LIKE DOMAIN-CONTAINING PROTEIN"/>
    <property type="match status" value="1"/>
</dbReference>
<protein>
    <recommendedName>
        <fullName evidence="2">Fungal lipase-type domain-containing protein</fullName>
    </recommendedName>
</protein>
<keyword evidence="1" id="KW-0378">Hydrolase</keyword>
<dbReference type="AlphaFoldDB" id="A0A2N9IUN4"/>
<dbReference type="SUPFAM" id="SSF53474">
    <property type="entry name" value="alpha/beta-Hydrolases"/>
    <property type="match status" value="1"/>
</dbReference>
<dbReference type="InterPro" id="IPR002921">
    <property type="entry name" value="Fungal_lipase-type"/>
</dbReference>
<dbReference type="PANTHER" id="PTHR31479">
    <property type="entry name" value="ALPHA/BETA-HYDROLASES SUPERFAMILY PROTEIN"/>
    <property type="match status" value="1"/>
</dbReference>
<feature type="domain" description="Fungal lipase-type" evidence="2">
    <location>
        <begin position="96"/>
        <end position="157"/>
    </location>
</feature>
<dbReference type="InterPro" id="IPR029058">
    <property type="entry name" value="AB_hydrolase_fold"/>
</dbReference>
<dbReference type="EMBL" id="OIVN01006226">
    <property type="protein sequence ID" value="SPD28238.1"/>
    <property type="molecule type" value="Genomic_DNA"/>
</dbReference>